<dbReference type="AlphaFoldDB" id="A0A1F5S4X0"/>
<proteinExistence type="predicted"/>
<sequence length="306" mass="35941">MKIGRNDPCHCGSGKKYKKCCMDKPISNPNNVQPGTLRFLCSIKEGEDFHARFLIQMSQIRDCAYLRDQHLAYDKSYYPVFQNLLEAKFAKEHCENLMAQHKQNIADGKEGIYHGNQIDVKNPVDDDLNMYFKDFFIRGTIAIDCLMRHTAFMGSGIGFLFVDDNPKKYKKGLKKFPLKNDDPRFTALIDMIKNNKTSWYSQFREIRRKIEHEGFALPNPRYHLNKENKVEIIFPTFGKQGIEEILKIYWENLTNLCEEILVFLLSLKFRDYIVIVRIPDDMRDKHFPARYAARHKDFPQINFSCG</sequence>
<name>A0A1F5S4X0_9BACT</name>
<dbReference type="Pfam" id="PF02810">
    <property type="entry name" value="SEC-C"/>
    <property type="match status" value="1"/>
</dbReference>
<accession>A0A1F5S4X0</accession>
<dbReference type="Proteomes" id="UP000177407">
    <property type="component" value="Unassembled WGS sequence"/>
</dbReference>
<gene>
    <name evidence="1" type="ORF">A2257_02250</name>
</gene>
<dbReference type="Gene3D" id="3.10.450.50">
    <property type="match status" value="1"/>
</dbReference>
<dbReference type="EMBL" id="MFGA01000002">
    <property type="protein sequence ID" value="OGF21602.1"/>
    <property type="molecule type" value="Genomic_DNA"/>
</dbReference>
<comment type="caution">
    <text evidence="1">The sequence shown here is derived from an EMBL/GenBank/DDBJ whole genome shotgun (WGS) entry which is preliminary data.</text>
</comment>
<evidence type="ECO:0000313" key="1">
    <source>
        <dbReference type="EMBL" id="OGF21602.1"/>
    </source>
</evidence>
<organism evidence="1 2">
    <name type="scientific">Candidatus Falkowbacteria bacterium RIFOXYA2_FULL_38_12</name>
    <dbReference type="NCBI Taxonomy" id="1797993"/>
    <lineage>
        <taxon>Bacteria</taxon>
        <taxon>Candidatus Falkowiibacteriota</taxon>
    </lineage>
</organism>
<reference evidence="1 2" key="1">
    <citation type="journal article" date="2016" name="Nat. Commun.">
        <title>Thousands of microbial genomes shed light on interconnected biogeochemical processes in an aquifer system.</title>
        <authorList>
            <person name="Anantharaman K."/>
            <person name="Brown C.T."/>
            <person name="Hug L.A."/>
            <person name="Sharon I."/>
            <person name="Castelle C.J."/>
            <person name="Probst A.J."/>
            <person name="Thomas B.C."/>
            <person name="Singh A."/>
            <person name="Wilkins M.J."/>
            <person name="Karaoz U."/>
            <person name="Brodie E.L."/>
            <person name="Williams K.H."/>
            <person name="Hubbard S.S."/>
            <person name="Banfield J.F."/>
        </authorList>
    </citation>
    <scope>NUCLEOTIDE SEQUENCE [LARGE SCALE GENOMIC DNA]</scope>
</reference>
<dbReference type="InterPro" id="IPR004027">
    <property type="entry name" value="SEC_C_motif"/>
</dbReference>
<evidence type="ECO:0000313" key="2">
    <source>
        <dbReference type="Proteomes" id="UP000177407"/>
    </source>
</evidence>
<dbReference type="SUPFAM" id="SSF103642">
    <property type="entry name" value="Sec-C motif"/>
    <property type="match status" value="1"/>
</dbReference>
<protein>
    <submittedName>
        <fullName evidence="1">Uncharacterized protein</fullName>
    </submittedName>
</protein>